<evidence type="ECO:0000313" key="3">
    <source>
        <dbReference type="Proteomes" id="UP000019141"/>
    </source>
</evidence>
<reference evidence="2 3" key="1">
    <citation type="journal article" date="2014" name="Nature">
        <title>An environmental bacterial taxon with a large and distinct metabolic repertoire.</title>
        <authorList>
            <person name="Wilson M.C."/>
            <person name="Mori T."/>
            <person name="Ruckert C."/>
            <person name="Uria A.R."/>
            <person name="Helf M.J."/>
            <person name="Takada K."/>
            <person name="Gernert C."/>
            <person name="Steffens U.A."/>
            <person name="Heycke N."/>
            <person name="Schmitt S."/>
            <person name="Rinke C."/>
            <person name="Helfrich E.J."/>
            <person name="Brachmann A.O."/>
            <person name="Gurgui C."/>
            <person name="Wakimoto T."/>
            <person name="Kracht M."/>
            <person name="Crusemann M."/>
            <person name="Hentschel U."/>
            <person name="Abe I."/>
            <person name="Matsunaga S."/>
            <person name="Kalinowski J."/>
            <person name="Takeyama H."/>
            <person name="Piel J."/>
        </authorList>
    </citation>
    <scope>NUCLEOTIDE SEQUENCE [LARGE SCALE GENOMIC DNA]</scope>
    <source>
        <strain evidence="3">TSY1</strain>
    </source>
</reference>
<name>W4LJT3_ENTF1</name>
<gene>
    <name evidence="2" type="ORF">ETSY1_19820</name>
</gene>
<keyword evidence="3" id="KW-1185">Reference proteome</keyword>
<protein>
    <recommendedName>
        <fullName evidence="1">AAA+ ATPase domain-containing protein</fullName>
    </recommendedName>
</protein>
<proteinExistence type="predicted"/>
<dbReference type="PATRIC" id="fig|1429438.4.peg.3860"/>
<dbReference type="InterPro" id="IPR027417">
    <property type="entry name" value="P-loop_NTPase"/>
</dbReference>
<dbReference type="GO" id="GO:0016887">
    <property type="term" value="F:ATP hydrolysis activity"/>
    <property type="evidence" value="ECO:0007669"/>
    <property type="project" value="InterPro"/>
</dbReference>
<dbReference type="InterPro" id="IPR011704">
    <property type="entry name" value="ATPase_dyneun-rel_AAA"/>
</dbReference>
<dbReference type="Gene3D" id="3.40.50.300">
    <property type="entry name" value="P-loop containing nucleotide triphosphate hydrolases"/>
    <property type="match status" value="1"/>
</dbReference>
<dbReference type="InterPro" id="IPR003593">
    <property type="entry name" value="AAA+_ATPase"/>
</dbReference>
<dbReference type="InterPro" id="IPR050764">
    <property type="entry name" value="CbbQ/NirQ/NorQ/GpvN"/>
</dbReference>
<evidence type="ECO:0000259" key="1">
    <source>
        <dbReference type="SMART" id="SM00382"/>
    </source>
</evidence>
<sequence>MTFLTIDPDHVTPLPRQEGVPERYHEFDETTIAAVNGALAAQRPLLVRGEPGVGKTQLAEAVATELKRAFYAFTVDARTESRDLLWRYDAVMRLAQAQLYAALQRQDAVEIERELAVQRFVHPGPLWWAFDSASADMACGEGVSPLRVYDNAARRDRGWVVLIDEIDKAESDVPNGLLEALGAGQFTPFGYEAPVTIRGEAPLIILTTNEERVLPDAFVRRCLVLHLTLPRGEEAMIAFLQRRGRAHFGQRTTEDVLHEAARQLVADRRAAEAAQLSPLPGQAEYLDLVRAVIGLAPEDAEAQYHLLTSIARFTLNKHPIRSADEMLP</sequence>
<dbReference type="AlphaFoldDB" id="W4LJT3"/>
<accession>W4LJT3</accession>
<dbReference type="HOGENOM" id="CLU_051820_2_2_7"/>
<dbReference type="Pfam" id="PF07728">
    <property type="entry name" value="AAA_5"/>
    <property type="match status" value="1"/>
</dbReference>
<feature type="domain" description="AAA+ ATPase" evidence="1">
    <location>
        <begin position="41"/>
        <end position="233"/>
    </location>
</feature>
<dbReference type="PANTHER" id="PTHR42759:SF1">
    <property type="entry name" value="MAGNESIUM-CHELATASE SUBUNIT CHLD"/>
    <property type="match status" value="1"/>
</dbReference>
<dbReference type="Proteomes" id="UP000019141">
    <property type="component" value="Unassembled WGS sequence"/>
</dbReference>
<dbReference type="GO" id="GO:0005524">
    <property type="term" value="F:ATP binding"/>
    <property type="evidence" value="ECO:0007669"/>
    <property type="project" value="InterPro"/>
</dbReference>
<dbReference type="SMART" id="SM00382">
    <property type="entry name" value="AAA"/>
    <property type="match status" value="1"/>
</dbReference>
<organism evidence="2 3">
    <name type="scientific">Entotheonella factor</name>
    <dbReference type="NCBI Taxonomy" id="1429438"/>
    <lineage>
        <taxon>Bacteria</taxon>
        <taxon>Pseudomonadati</taxon>
        <taxon>Nitrospinota/Tectimicrobiota group</taxon>
        <taxon>Candidatus Tectimicrobiota</taxon>
        <taxon>Candidatus Entotheonellia</taxon>
        <taxon>Candidatus Entotheonellales</taxon>
        <taxon>Candidatus Entotheonellaceae</taxon>
        <taxon>Candidatus Entotheonella</taxon>
    </lineage>
</organism>
<comment type="caution">
    <text evidence="2">The sequence shown here is derived from an EMBL/GenBank/DDBJ whole genome shotgun (WGS) entry which is preliminary data.</text>
</comment>
<dbReference type="PANTHER" id="PTHR42759">
    <property type="entry name" value="MOXR FAMILY PROTEIN"/>
    <property type="match status" value="1"/>
</dbReference>
<dbReference type="SUPFAM" id="SSF52540">
    <property type="entry name" value="P-loop containing nucleoside triphosphate hydrolases"/>
    <property type="match status" value="1"/>
</dbReference>
<dbReference type="CDD" id="cd00009">
    <property type="entry name" value="AAA"/>
    <property type="match status" value="1"/>
</dbReference>
<evidence type="ECO:0000313" key="2">
    <source>
        <dbReference type="EMBL" id="ETW98179.1"/>
    </source>
</evidence>
<dbReference type="EMBL" id="AZHW01000578">
    <property type="protein sequence ID" value="ETW98179.1"/>
    <property type="molecule type" value="Genomic_DNA"/>
</dbReference>